<accession>A0ACD5Z200</accession>
<protein>
    <submittedName>
        <fullName evidence="1">Uncharacterized protein</fullName>
    </submittedName>
</protein>
<name>A0ACD5Z200_AVESA</name>
<organism evidence="1 2">
    <name type="scientific">Avena sativa</name>
    <name type="common">Oat</name>
    <dbReference type="NCBI Taxonomy" id="4498"/>
    <lineage>
        <taxon>Eukaryota</taxon>
        <taxon>Viridiplantae</taxon>
        <taxon>Streptophyta</taxon>
        <taxon>Embryophyta</taxon>
        <taxon>Tracheophyta</taxon>
        <taxon>Spermatophyta</taxon>
        <taxon>Magnoliopsida</taxon>
        <taxon>Liliopsida</taxon>
        <taxon>Poales</taxon>
        <taxon>Poaceae</taxon>
        <taxon>BOP clade</taxon>
        <taxon>Pooideae</taxon>
        <taxon>Poodae</taxon>
        <taxon>Poeae</taxon>
        <taxon>Poeae Chloroplast Group 1 (Aveneae type)</taxon>
        <taxon>Aveninae</taxon>
        <taxon>Avena</taxon>
    </lineage>
</organism>
<reference evidence="1" key="2">
    <citation type="submission" date="2025-09" db="UniProtKB">
        <authorList>
            <consortium name="EnsemblPlants"/>
        </authorList>
    </citation>
    <scope>IDENTIFICATION</scope>
</reference>
<dbReference type="Proteomes" id="UP001732700">
    <property type="component" value="Chromosome 6C"/>
</dbReference>
<reference evidence="1" key="1">
    <citation type="submission" date="2021-05" db="EMBL/GenBank/DDBJ databases">
        <authorList>
            <person name="Scholz U."/>
            <person name="Mascher M."/>
            <person name="Fiebig A."/>
        </authorList>
    </citation>
    <scope>NUCLEOTIDE SEQUENCE [LARGE SCALE GENOMIC DNA]</scope>
</reference>
<proteinExistence type="predicted"/>
<evidence type="ECO:0000313" key="2">
    <source>
        <dbReference type="Proteomes" id="UP001732700"/>
    </source>
</evidence>
<evidence type="ECO:0000313" key="1">
    <source>
        <dbReference type="EnsemblPlants" id="AVESA.00010b.r2.6CG1077900.1.CDS.1"/>
    </source>
</evidence>
<keyword evidence="2" id="KW-1185">Reference proteome</keyword>
<sequence length="232" mass="26023">MIPLVMAPYCHSLSKEIWPPLPRVVEIQSKALSHDDNPQAYIVHSPDSSSRMDEGSSAIQDVEVGFPGRFSKRTTSVANDHILEKASNLCKKRDLQGNHHSYAHANAFDVLSDQQIMLRASLMGVDIPDDNFDSIDLIRELEISKNCLVDKQNSKLDNLLIEDVNGAKTPLDLEWMSQDEEGGDFTIVDSKKSRKSGRKKKVVSHRPLTRSQKQTGTSTHSPGRIVRHREKT</sequence>
<dbReference type="EnsemblPlants" id="AVESA.00010b.r2.6CG1077900.1">
    <property type="protein sequence ID" value="AVESA.00010b.r2.6CG1077900.1.CDS.1"/>
    <property type="gene ID" value="AVESA.00010b.r2.6CG1077900"/>
</dbReference>